<dbReference type="EMBL" id="UPXP01000015">
    <property type="protein sequence ID" value="VBB39812.1"/>
    <property type="molecule type" value="Genomic_DNA"/>
</dbReference>
<evidence type="ECO:0000313" key="1">
    <source>
        <dbReference type="EMBL" id="VBB39812.1"/>
    </source>
</evidence>
<gene>
    <name evidence="1" type="ORF">TRIP_E220103</name>
</gene>
<dbReference type="AlphaFoldDB" id="A0A652ZVL8"/>
<sequence>MRQRIPPCRQGGRGSGEGFWGDPLVWTIELGERRTGLSGAILRILNDRGIALPQPSKFFPNLTRSGIASGLYPDFRII</sequence>
<organism evidence="1">
    <name type="scientific">uncultured Spirochaetota bacterium</name>
    <dbReference type="NCBI Taxonomy" id="460511"/>
    <lineage>
        <taxon>Bacteria</taxon>
        <taxon>Pseudomonadati</taxon>
        <taxon>Spirochaetota</taxon>
        <taxon>environmental samples</taxon>
    </lineage>
</organism>
<accession>A0A652ZVL8</accession>
<protein>
    <submittedName>
        <fullName evidence="1">Uncharacterized protein</fullName>
    </submittedName>
</protein>
<reference evidence="1" key="1">
    <citation type="submission" date="2018-07" db="EMBL/GenBank/DDBJ databases">
        <authorList>
            <consortium name="Genoscope - CEA"/>
            <person name="William W."/>
        </authorList>
    </citation>
    <scope>NUCLEOTIDE SEQUENCE</scope>
    <source>
        <strain evidence="1">IK1</strain>
    </source>
</reference>
<name>A0A652ZVL8_9SPIR</name>
<proteinExistence type="predicted"/>